<sequence length="404" mass="45328">MPISCLLCYQGPAYIPFRQTGVKASLVSIRDEMTHGQYRKMISNAFSLSSLKAYEPCIDEMVNRFMEVCDEHARTAKTLNLSLWCHYYCYDVVSMLTLGKPLGFMSGDGQDAYSLIEHVKAFGRYITVTSQMPWLHKVFRENPIMRATKPSPFIRIVQARINERLDVEKKLVNRDAPRPDLLSHFIAAHRTQPLMTKENVVVTSSTNLVAGGLSPGSAVDCLCQFLAYHPEAQDKLYAELSQAQFSTPALFDDVKDLPYLEGVIREALRLHGSASLGLQRISGPGGLDLPGGIHLPANTMVACSGDAINKDPRIWGIDANVYDPKRWMKRQGEDPEAHEERRRQYGRVDLTFGHGSRGCIGKSIAMLEISKVVASLMRNFRFELIGEAKKGEVLVRVHRRKENA</sequence>
<name>A0ACC3A2E6_9EURO</name>
<evidence type="ECO:0000313" key="2">
    <source>
        <dbReference type="Proteomes" id="UP001172386"/>
    </source>
</evidence>
<dbReference type="EMBL" id="JAPDRQ010000125">
    <property type="protein sequence ID" value="KAJ9654294.1"/>
    <property type="molecule type" value="Genomic_DNA"/>
</dbReference>
<keyword evidence="2" id="KW-1185">Reference proteome</keyword>
<comment type="caution">
    <text evidence="1">The sequence shown here is derived from an EMBL/GenBank/DDBJ whole genome shotgun (WGS) entry which is preliminary data.</text>
</comment>
<gene>
    <name evidence="1" type="ORF">H2198_006644</name>
</gene>
<accession>A0ACC3A2E6</accession>
<organism evidence="1 2">
    <name type="scientific">Neophaeococcomyces mojaviensis</name>
    <dbReference type="NCBI Taxonomy" id="3383035"/>
    <lineage>
        <taxon>Eukaryota</taxon>
        <taxon>Fungi</taxon>
        <taxon>Dikarya</taxon>
        <taxon>Ascomycota</taxon>
        <taxon>Pezizomycotina</taxon>
        <taxon>Eurotiomycetes</taxon>
        <taxon>Chaetothyriomycetidae</taxon>
        <taxon>Chaetothyriales</taxon>
        <taxon>Chaetothyriales incertae sedis</taxon>
        <taxon>Neophaeococcomyces</taxon>
    </lineage>
</organism>
<evidence type="ECO:0000313" key="1">
    <source>
        <dbReference type="EMBL" id="KAJ9654294.1"/>
    </source>
</evidence>
<proteinExistence type="predicted"/>
<reference evidence="1" key="1">
    <citation type="submission" date="2022-10" db="EMBL/GenBank/DDBJ databases">
        <title>Culturing micro-colonial fungi from biological soil crusts in the Mojave desert and describing Neophaeococcomyces mojavensis, and introducing the new genera and species Taxawa tesnikishii.</title>
        <authorList>
            <person name="Kurbessoian T."/>
            <person name="Stajich J.E."/>
        </authorList>
    </citation>
    <scope>NUCLEOTIDE SEQUENCE</scope>
    <source>
        <strain evidence="1">JES_112</strain>
    </source>
</reference>
<protein>
    <submittedName>
        <fullName evidence="1">Uncharacterized protein</fullName>
    </submittedName>
</protein>
<dbReference type="Proteomes" id="UP001172386">
    <property type="component" value="Unassembled WGS sequence"/>
</dbReference>